<evidence type="ECO:0008006" key="4">
    <source>
        <dbReference type="Google" id="ProtNLM"/>
    </source>
</evidence>
<proteinExistence type="predicted"/>
<evidence type="ECO:0000313" key="2">
    <source>
        <dbReference type="EMBL" id="SFP64777.1"/>
    </source>
</evidence>
<feature type="signal peptide" evidence="1">
    <location>
        <begin position="1"/>
        <end position="25"/>
    </location>
</feature>
<feature type="chain" id="PRO_5017239275" description="PXPV repeat-containing protein" evidence="1">
    <location>
        <begin position="26"/>
        <end position="110"/>
    </location>
</feature>
<dbReference type="Proteomes" id="UP000243084">
    <property type="component" value="Unassembled WGS sequence"/>
</dbReference>
<dbReference type="RefSeq" id="WP_092429557.1">
    <property type="nucleotide sequence ID" value="NZ_FOXM01000004.1"/>
</dbReference>
<accession>A0A1I5S293</accession>
<keyword evidence="3" id="KW-1185">Reference proteome</keyword>
<name>A0A1I5S293_9GAMM</name>
<organism evidence="2 3">
    <name type="scientific">Geopseudomonas sagittaria</name>
    <dbReference type="NCBI Taxonomy" id="1135990"/>
    <lineage>
        <taxon>Bacteria</taxon>
        <taxon>Pseudomonadati</taxon>
        <taxon>Pseudomonadota</taxon>
        <taxon>Gammaproteobacteria</taxon>
        <taxon>Pseudomonadales</taxon>
        <taxon>Pseudomonadaceae</taxon>
        <taxon>Geopseudomonas</taxon>
    </lineage>
</organism>
<dbReference type="AlphaFoldDB" id="A0A1I5S293"/>
<protein>
    <recommendedName>
        <fullName evidence="4">PXPV repeat-containing protein</fullName>
    </recommendedName>
</protein>
<reference evidence="3" key="1">
    <citation type="submission" date="2016-10" db="EMBL/GenBank/DDBJ databases">
        <authorList>
            <person name="Varghese N."/>
            <person name="Submissions S."/>
        </authorList>
    </citation>
    <scope>NUCLEOTIDE SEQUENCE [LARGE SCALE GENOMIC DNA]</scope>
    <source>
        <strain evidence="3">JCM 18195</strain>
    </source>
</reference>
<keyword evidence="1" id="KW-0732">Signal</keyword>
<dbReference type="EMBL" id="FOXM01000004">
    <property type="protein sequence ID" value="SFP64777.1"/>
    <property type="molecule type" value="Genomic_DNA"/>
</dbReference>
<evidence type="ECO:0000256" key="1">
    <source>
        <dbReference type="SAM" id="SignalP"/>
    </source>
</evidence>
<sequence length="110" mass="13293">MLAHLSLITALLACLALASPAPVEADDRHHRGAVITIGHPSVEIYAPPVSIHFGPRPIYRPYYYYPPRYYYPPPHHHYYGPRYYPRHHHHRPYGRPYHRDYHYRDYRHRR</sequence>
<evidence type="ECO:0000313" key="3">
    <source>
        <dbReference type="Proteomes" id="UP000243084"/>
    </source>
</evidence>
<gene>
    <name evidence="2" type="ORF">SAMN05216229_104148</name>
</gene>